<accession>A0AAW2FWX6</accession>
<comment type="caution">
    <text evidence="2">The sequence shown here is derived from an EMBL/GenBank/DDBJ whole genome shotgun (WGS) entry which is preliminary data.</text>
</comment>
<evidence type="ECO:0000256" key="1">
    <source>
        <dbReference type="SAM" id="MobiDB-lite"/>
    </source>
</evidence>
<proteinExistence type="predicted"/>
<evidence type="ECO:0000313" key="3">
    <source>
        <dbReference type="Proteomes" id="UP001430953"/>
    </source>
</evidence>
<evidence type="ECO:0000313" key="2">
    <source>
        <dbReference type="EMBL" id="KAL0119777.1"/>
    </source>
</evidence>
<sequence length="119" mass="13888">MSRKLDDGARKPASDLPREYRRCPAPFFSSQKFSLTLDSSRSKLSPRKAVPGHRDPSYYVFTLYKPVYQVHVHINNNTACARTNSVVCAHRDYRNRIHRCIGHGWRYRGCANTRTRVYK</sequence>
<dbReference type="EMBL" id="JADYXP020000007">
    <property type="protein sequence ID" value="KAL0119777.1"/>
    <property type="molecule type" value="Genomic_DNA"/>
</dbReference>
<name>A0AAW2FWX6_9HYME</name>
<reference evidence="2 3" key="1">
    <citation type="submission" date="2023-03" db="EMBL/GenBank/DDBJ databases">
        <title>High recombination rates correlate with genetic variation in Cardiocondyla obscurior ants.</title>
        <authorList>
            <person name="Errbii M."/>
        </authorList>
    </citation>
    <scope>NUCLEOTIDE SEQUENCE [LARGE SCALE GENOMIC DNA]</scope>
    <source>
        <strain evidence="2">Alpha-2009</strain>
        <tissue evidence="2">Whole body</tissue>
    </source>
</reference>
<feature type="region of interest" description="Disordered" evidence="1">
    <location>
        <begin position="1"/>
        <end position="21"/>
    </location>
</feature>
<keyword evidence="3" id="KW-1185">Reference proteome</keyword>
<gene>
    <name evidence="2" type="ORF">PUN28_007901</name>
</gene>
<organism evidence="2 3">
    <name type="scientific">Cardiocondyla obscurior</name>
    <dbReference type="NCBI Taxonomy" id="286306"/>
    <lineage>
        <taxon>Eukaryota</taxon>
        <taxon>Metazoa</taxon>
        <taxon>Ecdysozoa</taxon>
        <taxon>Arthropoda</taxon>
        <taxon>Hexapoda</taxon>
        <taxon>Insecta</taxon>
        <taxon>Pterygota</taxon>
        <taxon>Neoptera</taxon>
        <taxon>Endopterygota</taxon>
        <taxon>Hymenoptera</taxon>
        <taxon>Apocrita</taxon>
        <taxon>Aculeata</taxon>
        <taxon>Formicoidea</taxon>
        <taxon>Formicidae</taxon>
        <taxon>Myrmicinae</taxon>
        <taxon>Cardiocondyla</taxon>
    </lineage>
</organism>
<protein>
    <submittedName>
        <fullName evidence="2">Uncharacterized protein</fullName>
    </submittedName>
</protein>
<dbReference type="Proteomes" id="UP001430953">
    <property type="component" value="Unassembled WGS sequence"/>
</dbReference>
<dbReference type="AlphaFoldDB" id="A0AAW2FWX6"/>